<evidence type="ECO:0000256" key="11">
    <source>
        <dbReference type="SAM" id="Phobius"/>
    </source>
</evidence>
<dbReference type="RefSeq" id="XP_007924152.1">
    <property type="nucleotide sequence ID" value="XM_007925961.1"/>
</dbReference>
<accession>M3AR70</accession>
<dbReference type="VEuPathDB" id="FungiDB:MYCFIDRAFT_89763"/>
<keyword evidence="10" id="KW-0539">Nucleus</keyword>
<dbReference type="GO" id="GO:0046872">
    <property type="term" value="F:metal ion binding"/>
    <property type="evidence" value="ECO:0007669"/>
    <property type="project" value="UniProtKB-KW"/>
</dbReference>
<evidence type="ECO:0000313" key="12">
    <source>
        <dbReference type="EMBL" id="EME87106.1"/>
    </source>
</evidence>
<evidence type="ECO:0000256" key="2">
    <source>
        <dbReference type="ARBA" id="ARBA00022692"/>
    </source>
</evidence>
<dbReference type="InterPro" id="IPR006043">
    <property type="entry name" value="NCS2"/>
</dbReference>
<feature type="transmembrane region" description="Helical" evidence="11">
    <location>
        <begin position="66"/>
        <end position="92"/>
    </location>
</feature>
<dbReference type="eggNOG" id="ENOG502QQ5E">
    <property type="taxonomic scope" value="Eukaryota"/>
</dbReference>
<dbReference type="PANTHER" id="PTHR31944:SF131">
    <property type="entry name" value="HEME-RESPONSIVE ZINC FINGER TRANSCRIPTION FACTOR HAP1"/>
    <property type="match status" value="1"/>
</dbReference>
<dbReference type="GeneID" id="19342823"/>
<keyword evidence="2 11" id="KW-0812">Transmembrane</keyword>
<dbReference type="GO" id="GO:0005634">
    <property type="term" value="C:nucleus"/>
    <property type="evidence" value="ECO:0007669"/>
    <property type="project" value="TreeGrafter"/>
</dbReference>
<evidence type="ECO:0000256" key="6">
    <source>
        <dbReference type="ARBA" id="ARBA00023015"/>
    </source>
</evidence>
<keyword evidence="13" id="KW-1185">Reference proteome</keyword>
<dbReference type="HOGENOM" id="CLU_427660_0_0_1"/>
<evidence type="ECO:0000256" key="5">
    <source>
        <dbReference type="ARBA" id="ARBA00022989"/>
    </source>
</evidence>
<evidence type="ECO:0000256" key="3">
    <source>
        <dbReference type="ARBA" id="ARBA00022723"/>
    </source>
</evidence>
<dbReference type="InterPro" id="IPR051430">
    <property type="entry name" value="Fungal_TF_Env_Response"/>
</dbReference>
<dbReference type="GO" id="GO:0016020">
    <property type="term" value="C:membrane"/>
    <property type="evidence" value="ECO:0007669"/>
    <property type="project" value="UniProtKB-SubCell"/>
</dbReference>
<keyword evidence="7" id="KW-0238">DNA-binding</keyword>
<dbReference type="CDD" id="cd12148">
    <property type="entry name" value="fungal_TF_MHR"/>
    <property type="match status" value="1"/>
</dbReference>
<keyword evidence="9" id="KW-0804">Transcription</keyword>
<evidence type="ECO:0000256" key="10">
    <source>
        <dbReference type="ARBA" id="ARBA00023242"/>
    </source>
</evidence>
<protein>
    <recommendedName>
        <fullName evidence="14">Transcription factor domain-containing protein</fullName>
    </recommendedName>
</protein>
<dbReference type="GO" id="GO:0022857">
    <property type="term" value="F:transmembrane transporter activity"/>
    <property type="evidence" value="ECO:0007669"/>
    <property type="project" value="InterPro"/>
</dbReference>
<dbReference type="AlphaFoldDB" id="M3AR70"/>
<gene>
    <name evidence="12" type="ORF">MYCFIDRAFT_89763</name>
</gene>
<proteinExistence type="predicted"/>
<dbReference type="GO" id="GO:0001228">
    <property type="term" value="F:DNA-binding transcription activator activity, RNA polymerase II-specific"/>
    <property type="evidence" value="ECO:0007669"/>
    <property type="project" value="TreeGrafter"/>
</dbReference>
<keyword evidence="3" id="KW-0479">Metal-binding</keyword>
<evidence type="ECO:0008006" key="14">
    <source>
        <dbReference type="Google" id="ProtNLM"/>
    </source>
</evidence>
<dbReference type="GO" id="GO:0000978">
    <property type="term" value="F:RNA polymerase II cis-regulatory region sequence-specific DNA binding"/>
    <property type="evidence" value="ECO:0007669"/>
    <property type="project" value="TreeGrafter"/>
</dbReference>
<name>M3AR70_PSEFD</name>
<dbReference type="Pfam" id="PF00860">
    <property type="entry name" value="Xan_ur_permease"/>
    <property type="match status" value="1"/>
</dbReference>
<keyword evidence="4" id="KW-0862">Zinc</keyword>
<evidence type="ECO:0000256" key="7">
    <source>
        <dbReference type="ARBA" id="ARBA00023125"/>
    </source>
</evidence>
<keyword evidence="6" id="KW-0805">Transcription regulation</keyword>
<sequence length="640" mass="70376">MGCIISVNANRRGAWNGLECILCFQRRWYIPYTTALTAVFAEGFIFVALTILGLRQWLARAIPHSIKMATTVGVGLFLTLISLTHSAGIGLVQGASSSPLELAGCSAAFFDERAAGELLHVWTTEFPTRGRSHYSFYLGPFKPLLAFAQDDAPATQSPDPLRAAESGAYDGQEISVNPGRSHERHAQHIQGQASANIYDEIPSKETAGLLLERYFDTFNKVCPILYRPTFEIAFNAMLEDPRSVKICFVMEALMVLALGNATLPEQRQVVTQDVALGWLDLAASAPSTAMDLREFDIDTVRMWALINFTRQLLKLDPVADYIFTGSALRAGMVIGLHRPSAWAKGGNRRGLWEALVGLDLQACIASGSPPSLPWLHLDSQLSASEAANLADDDSTTRHLHDIRLGRALSRSLSVRYKIAHLLNVETHAPFDTAISLGRALTQIMAPALSSDSPHDKSFQHRFVNGIYRSFLSAVHRPFATLDLAAYHYSRDLSIALATQHLQDVIAALDPSNTPDHFDRLLSGYGAFFKLETYHAVLMLSYHIYHKSEEQLALEAAGINSRAADRENTVRLIRRYLDAVQGHDAMQDHVPQPHLIASLVLAHFYAPQSPSSGCADYRAHIAYQGSRAMRGDLLPGPGPLN</sequence>
<organism evidence="12 13">
    <name type="scientific">Pseudocercospora fijiensis (strain CIRAD86)</name>
    <name type="common">Black leaf streak disease fungus</name>
    <name type="synonym">Mycosphaerella fijiensis</name>
    <dbReference type="NCBI Taxonomy" id="383855"/>
    <lineage>
        <taxon>Eukaryota</taxon>
        <taxon>Fungi</taxon>
        <taxon>Dikarya</taxon>
        <taxon>Ascomycota</taxon>
        <taxon>Pezizomycotina</taxon>
        <taxon>Dothideomycetes</taxon>
        <taxon>Dothideomycetidae</taxon>
        <taxon>Mycosphaerellales</taxon>
        <taxon>Mycosphaerellaceae</taxon>
        <taxon>Pseudocercospora</taxon>
    </lineage>
</organism>
<reference evidence="12 13" key="1">
    <citation type="journal article" date="2012" name="PLoS Pathog.">
        <title>Diverse lifestyles and strategies of plant pathogenesis encoded in the genomes of eighteen Dothideomycetes fungi.</title>
        <authorList>
            <person name="Ohm R.A."/>
            <person name="Feau N."/>
            <person name="Henrissat B."/>
            <person name="Schoch C.L."/>
            <person name="Horwitz B.A."/>
            <person name="Barry K.W."/>
            <person name="Condon B.J."/>
            <person name="Copeland A.C."/>
            <person name="Dhillon B."/>
            <person name="Glaser F."/>
            <person name="Hesse C.N."/>
            <person name="Kosti I."/>
            <person name="LaButti K."/>
            <person name="Lindquist E.A."/>
            <person name="Lucas S."/>
            <person name="Salamov A.A."/>
            <person name="Bradshaw R.E."/>
            <person name="Ciuffetti L."/>
            <person name="Hamelin R.C."/>
            <person name="Kema G.H.J."/>
            <person name="Lawrence C."/>
            <person name="Scott J.A."/>
            <person name="Spatafora J.W."/>
            <person name="Turgeon B.G."/>
            <person name="de Wit P.J.G.M."/>
            <person name="Zhong S."/>
            <person name="Goodwin S.B."/>
            <person name="Grigoriev I.V."/>
        </authorList>
    </citation>
    <scope>NUCLEOTIDE SEQUENCE [LARGE SCALE GENOMIC DNA]</scope>
    <source>
        <strain evidence="12 13">CIRAD86</strain>
    </source>
</reference>
<dbReference type="OrthoDB" id="431212at2759"/>
<comment type="subcellular location">
    <subcellularLocation>
        <location evidence="1">Membrane</location>
        <topology evidence="1">Multi-pass membrane protein</topology>
    </subcellularLocation>
</comment>
<evidence type="ECO:0000256" key="4">
    <source>
        <dbReference type="ARBA" id="ARBA00022833"/>
    </source>
</evidence>
<keyword evidence="5 11" id="KW-1133">Transmembrane helix</keyword>
<dbReference type="PANTHER" id="PTHR31944">
    <property type="entry name" value="HEME-RESPONSIVE ZINC FINGER TRANSCRIPTION FACTOR HAP1"/>
    <property type="match status" value="1"/>
</dbReference>
<dbReference type="KEGG" id="pfj:MYCFIDRAFT_89763"/>
<dbReference type="Proteomes" id="UP000016932">
    <property type="component" value="Unassembled WGS sequence"/>
</dbReference>
<keyword evidence="8 11" id="KW-0472">Membrane</keyword>
<evidence type="ECO:0000313" key="13">
    <source>
        <dbReference type="Proteomes" id="UP000016932"/>
    </source>
</evidence>
<evidence type="ECO:0000256" key="1">
    <source>
        <dbReference type="ARBA" id="ARBA00004141"/>
    </source>
</evidence>
<dbReference type="EMBL" id="KB446556">
    <property type="protein sequence ID" value="EME87106.1"/>
    <property type="molecule type" value="Genomic_DNA"/>
</dbReference>
<evidence type="ECO:0000256" key="9">
    <source>
        <dbReference type="ARBA" id="ARBA00023163"/>
    </source>
</evidence>
<evidence type="ECO:0000256" key="8">
    <source>
        <dbReference type="ARBA" id="ARBA00023136"/>
    </source>
</evidence>
<feature type="transmembrane region" description="Helical" evidence="11">
    <location>
        <begin position="35"/>
        <end position="54"/>
    </location>
</feature>